<dbReference type="PROSITE" id="PS50110">
    <property type="entry name" value="RESPONSE_REGULATORY"/>
    <property type="match status" value="1"/>
</dbReference>
<reference evidence="4 5" key="1">
    <citation type="submission" date="2018-04" db="EMBL/GenBank/DDBJ databases">
        <title>Genomic Encyclopedia of Archaeal and Bacterial Type Strains, Phase II (KMG-II): from individual species to whole genera.</title>
        <authorList>
            <person name="Goeker M."/>
        </authorList>
    </citation>
    <scope>NUCLEOTIDE SEQUENCE [LARGE SCALE GENOMIC DNA]</scope>
    <source>
        <strain evidence="4 5">DSM 29955</strain>
    </source>
</reference>
<feature type="modified residue" description="4-aspartylphosphate" evidence="2">
    <location>
        <position position="76"/>
    </location>
</feature>
<dbReference type="Gene3D" id="3.40.50.2300">
    <property type="match status" value="1"/>
</dbReference>
<dbReference type="SUPFAM" id="SSF52172">
    <property type="entry name" value="CheY-like"/>
    <property type="match status" value="1"/>
</dbReference>
<dbReference type="CDD" id="cd00156">
    <property type="entry name" value="REC"/>
    <property type="match status" value="1"/>
</dbReference>
<dbReference type="Pfam" id="PF00072">
    <property type="entry name" value="Response_reg"/>
    <property type="match status" value="1"/>
</dbReference>
<dbReference type="InterPro" id="IPR050595">
    <property type="entry name" value="Bact_response_regulator"/>
</dbReference>
<sequence length="228" mass="25161">MAHAIEKFERPSLGRAIGKDLSAISVIVLDDNEFDQRQLGRALKSAGISGEVQCVADLDSFARLIKGQQFDFAFIDFNLADGTGLDAIQILREQPADLRVLPIMVAGEARMELAVQAMKDGCKDFLSKQDLSAERLRGAIFGAMRQKSRGADFDLRPGSVDNAMDNTAIAGLRPRIARMQRIVKQVVKTTEDEDRQILLQMLDDNCSEFTDYCNEIAKPAVPANTKLN</sequence>
<evidence type="ECO:0000256" key="1">
    <source>
        <dbReference type="ARBA" id="ARBA00022553"/>
    </source>
</evidence>
<dbReference type="InterPro" id="IPR001789">
    <property type="entry name" value="Sig_transdc_resp-reg_receiver"/>
</dbReference>
<dbReference type="AlphaFoldDB" id="A0A2T6KR17"/>
<dbReference type="OrthoDB" id="7857827at2"/>
<dbReference type="GO" id="GO:0000160">
    <property type="term" value="P:phosphorelay signal transduction system"/>
    <property type="evidence" value="ECO:0007669"/>
    <property type="project" value="InterPro"/>
</dbReference>
<dbReference type="Proteomes" id="UP000244523">
    <property type="component" value="Unassembled WGS sequence"/>
</dbReference>
<protein>
    <submittedName>
        <fullName evidence="4">Response regulator receiver domain-containing protein</fullName>
    </submittedName>
</protein>
<gene>
    <name evidence="4" type="ORF">C8N45_101599</name>
</gene>
<comment type="caution">
    <text evidence="4">The sequence shown here is derived from an EMBL/GenBank/DDBJ whole genome shotgun (WGS) entry which is preliminary data.</text>
</comment>
<keyword evidence="5" id="KW-1185">Reference proteome</keyword>
<dbReference type="RefSeq" id="WP_108384694.1">
    <property type="nucleotide sequence ID" value="NZ_QBUD01000001.1"/>
</dbReference>
<proteinExistence type="predicted"/>
<organism evidence="4 5">
    <name type="scientific">Yoonia sediminilitoris</name>
    <dbReference type="NCBI Taxonomy" id="1286148"/>
    <lineage>
        <taxon>Bacteria</taxon>
        <taxon>Pseudomonadati</taxon>
        <taxon>Pseudomonadota</taxon>
        <taxon>Alphaproteobacteria</taxon>
        <taxon>Rhodobacterales</taxon>
        <taxon>Paracoccaceae</taxon>
        <taxon>Yoonia</taxon>
    </lineage>
</organism>
<dbReference type="PANTHER" id="PTHR44591">
    <property type="entry name" value="STRESS RESPONSE REGULATOR PROTEIN 1"/>
    <property type="match status" value="1"/>
</dbReference>
<feature type="domain" description="Response regulatory" evidence="3">
    <location>
        <begin position="25"/>
        <end position="143"/>
    </location>
</feature>
<dbReference type="EMBL" id="QBUD01000001">
    <property type="protein sequence ID" value="PUB19008.1"/>
    <property type="molecule type" value="Genomic_DNA"/>
</dbReference>
<dbReference type="SMART" id="SM00448">
    <property type="entry name" value="REC"/>
    <property type="match status" value="1"/>
</dbReference>
<evidence type="ECO:0000259" key="3">
    <source>
        <dbReference type="PROSITE" id="PS50110"/>
    </source>
</evidence>
<dbReference type="PANTHER" id="PTHR44591:SF3">
    <property type="entry name" value="RESPONSE REGULATORY DOMAIN-CONTAINING PROTEIN"/>
    <property type="match status" value="1"/>
</dbReference>
<dbReference type="InterPro" id="IPR011006">
    <property type="entry name" value="CheY-like_superfamily"/>
</dbReference>
<evidence type="ECO:0000313" key="4">
    <source>
        <dbReference type="EMBL" id="PUB19008.1"/>
    </source>
</evidence>
<accession>A0A2T6KR17</accession>
<evidence type="ECO:0000256" key="2">
    <source>
        <dbReference type="PROSITE-ProRule" id="PRU00169"/>
    </source>
</evidence>
<name>A0A2T6KR17_9RHOB</name>
<keyword evidence="1 2" id="KW-0597">Phosphoprotein</keyword>
<evidence type="ECO:0000313" key="5">
    <source>
        <dbReference type="Proteomes" id="UP000244523"/>
    </source>
</evidence>